<proteinExistence type="predicted"/>
<dbReference type="Proteomes" id="UP000014760">
    <property type="component" value="Unassembled WGS sequence"/>
</dbReference>
<evidence type="ECO:0000313" key="2">
    <source>
        <dbReference type="EMBL" id="ELU10219.1"/>
    </source>
</evidence>
<reference evidence="4" key="1">
    <citation type="submission" date="2012-12" db="EMBL/GenBank/DDBJ databases">
        <authorList>
            <person name="Hellsten U."/>
            <person name="Grimwood J."/>
            <person name="Chapman J.A."/>
            <person name="Shapiro H."/>
            <person name="Aerts A."/>
            <person name="Otillar R.P."/>
            <person name="Terry A.Y."/>
            <person name="Boore J.L."/>
            <person name="Simakov O."/>
            <person name="Marletaz F."/>
            <person name="Cho S.-J."/>
            <person name="Edsinger-Gonzales E."/>
            <person name="Havlak P."/>
            <person name="Kuo D.-H."/>
            <person name="Larsson T."/>
            <person name="Lv J."/>
            <person name="Arendt D."/>
            <person name="Savage R."/>
            <person name="Osoegawa K."/>
            <person name="de Jong P."/>
            <person name="Lindberg D.R."/>
            <person name="Seaver E.C."/>
            <person name="Weisblat D.A."/>
            <person name="Putnam N.H."/>
            <person name="Grigoriev I.V."/>
            <person name="Rokhsar D.S."/>
        </authorList>
    </citation>
    <scope>NUCLEOTIDE SEQUENCE</scope>
    <source>
        <strain evidence="4">I ESC-2004</strain>
    </source>
</reference>
<keyword evidence="4" id="KW-1185">Reference proteome</keyword>
<evidence type="ECO:0000313" key="3">
    <source>
        <dbReference type="EnsemblMetazoa" id="CapteP215318"/>
    </source>
</evidence>
<gene>
    <name evidence="2" type="ORF">CAPTEDRAFT_215318</name>
</gene>
<sequence>MRIFVALTLIQLADFTCGVADMCPWKPLSTRTIDGVTRLDFANLFTDTGYFYFGIRACVDAKSPILEMQFDGKDSVDYIILGAKNYTEVKIKQDNEVLYRANMALLDCNEMKYFWVSWAHGELQFGRGLSVDNDVIAAVDNAQAQSSSLVRLNLKILSGIAEVETDCDIGKMQIYIQSNLFPVFAPPADSALGVADMCPWKPMSTPTNDGATRLDFANLFTDTGYFYFGIKAWVHGGLYLGRGLSVGNDIITAVADAQAQSSSLVRLNLKILSGFAEVETDCGVADMCPWRLMSTRTINGAIRLDYANLFTDTDYFYFGIRACVDAKSPILEMQFDGKDSVHYIFLGANNHTQVKIKQDNEVLYRANMALLDCNEMKYFWVSWAHGELHFGRGLSFGNDIITAVSDAQTQSSSSVRLDLKISSGFATVEAPCGQ</sequence>
<name>R7UVB3_CAPTE</name>
<accession>R7UVB3</accession>
<dbReference type="HOGENOM" id="CLU_631992_0_0_1"/>
<evidence type="ECO:0000313" key="4">
    <source>
        <dbReference type="Proteomes" id="UP000014760"/>
    </source>
</evidence>
<dbReference type="AlphaFoldDB" id="R7UVB3"/>
<keyword evidence="1" id="KW-0732">Signal</keyword>
<organism evidence="2">
    <name type="scientific">Capitella teleta</name>
    <name type="common">Polychaete worm</name>
    <dbReference type="NCBI Taxonomy" id="283909"/>
    <lineage>
        <taxon>Eukaryota</taxon>
        <taxon>Metazoa</taxon>
        <taxon>Spiralia</taxon>
        <taxon>Lophotrochozoa</taxon>
        <taxon>Annelida</taxon>
        <taxon>Polychaeta</taxon>
        <taxon>Sedentaria</taxon>
        <taxon>Scolecida</taxon>
        <taxon>Capitellidae</taxon>
        <taxon>Capitella</taxon>
    </lineage>
</organism>
<reference evidence="2 4" key="2">
    <citation type="journal article" date="2013" name="Nature">
        <title>Insights into bilaterian evolution from three spiralian genomes.</title>
        <authorList>
            <person name="Simakov O."/>
            <person name="Marletaz F."/>
            <person name="Cho S.J."/>
            <person name="Edsinger-Gonzales E."/>
            <person name="Havlak P."/>
            <person name="Hellsten U."/>
            <person name="Kuo D.H."/>
            <person name="Larsson T."/>
            <person name="Lv J."/>
            <person name="Arendt D."/>
            <person name="Savage R."/>
            <person name="Osoegawa K."/>
            <person name="de Jong P."/>
            <person name="Grimwood J."/>
            <person name="Chapman J.A."/>
            <person name="Shapiro H."/>
            <person name="Aerts A."/>
            <person name="Otillar R.P."/>
            <person name="Terry A.Y."/>
            <person name="Boore J.L."/>
            <person name="Grigoriev I.V."/>
            <person name="Lindberg D.R."/>
            <person name="Seaver E.C."/>
            <person name="Weisblat D.A."/>
            <person name="Putnam N.H."/>
            <person name="Rokhsar D.S."/>
        </authorList>
    </citation>
    <scope>NUCLEOTIDE SEQUENCE</scope>
    <source>
        <strain evidence="2 4">I ESC-2004</strain>
    </source>
</reference>
<dbReference type="EMBL" id="KB297695">
    <property type="protein sequence ID" value="ELU10219.1"/>
    <property type="molecule type" value="Genomic_DNA"/>
</dbReference>
<reference evidence="3" key="3">
    <citation type="submission" date="2015-06" db="UniProtKB">
        <authorList>
            <consortium name="EnsemblMetazoa"/>
        </authorList>
    </citation>
    <scope>IDENTIFICATION</scope>
</reference>
<protein>
    <submittedName>
        <fullName evidence="2 3">Uncharacterized protein</fullName>
    </submittedName>
</protein>
<dbReference type="EMBL" id="AMQN01006132">
    <property type="status" value="NOT_ANNOTATED_CDS"/>
    <property type="molecule type" value="Genomic_DNA"/>
</dbReference>
<feature type="chain" id="PRO_5008788419" evidence="1">
    <location>
        <begin position="19"/>
        <end position="434"/>
    </location>
</feature>
<evidence type="ECO:0000256" key="1">
    <source>
        <dbReference type="SAM" id="SignalP"/>
    </source>
</evidence>
<dbReference type="EnsemblMetazoa" id="CapteT215318">
    <property type="protein sequence ID" value="CapteP215318"/>
    <property type="gene ID" value="CapteG215318"/>
</dbReference>
<dbReference type="OrthoDB" id="6156557at2759"/>
<feature type="signal peptide" evidence="1">
    <location>
        <begin position="1"/>
        <end position="18"/>
    </location>
</feature>